<evidence type="ECO:0000259" key="6">
    <source>
        <dbReference type="PROSITE" id="PS52004"/>
    </source>
</evidence>
<evidence type="ECO:0000256" key="4">
    <source>
        <dbReference type="RuleBase" id="RU003694"/>
    </source>
</evidence>
<gene>
    <name evidence="7" type="ORF">HJC23_011790</name>
</gene>
<dbReference type="Proteomes" id="UP001516023">
    <property type="component" value="Unassembled WGS sequence"/>
</dbReference>
<dbReference type="AlphaFoldDB" id="A0ABD3PIR5"/>
<feature type="domain" description="Ketosynthase family 3 (KS3)" evidence="6">
    <location>
        <begin position="11"/>
        <end position="528"/>
    </location>
</feature>
<dbReference type="EC" id="2.3.1.41" evidence="2"/>
<dbReference type="PROSITE" id="PS52004">
    <property type="entry name" value="KS3_2"/>
    <property type="match status" value="1"/>
</dbReference>
<evidence type="ECO:0000256" key="1">
    <source>
        <dbReference type="ARBA" id="ARBA00008467"/>
    </source>
</evidence>
<dbReference type="Pfam" id="PF00109">
    <property type="entry name" value="ketoacyl-synt"/>
    <property type="match status" value="1"/>
</dbReference>
<dbReference type="InterPro" id="IPR016039">
    <property type="entry name" value="Thiolase-like"/>
</dbReference>
<protein>
    <recommendedName>
        <fullName evidence="2">beta-ketoacyl-[acyl-carrier-protein] synthase I</fullName>
        <ecNumber evidence="2">2.3.1.41</ecNumber>
    </recommendedName>
</protein>
<organism evidence="7 8">
    <name type="scientific">Cyclotella cryptica</name>
    <dbReference type="NCBI Taxonomy" id="29204"/>
    <lineage>
        <taxon>Eukaryota</taxon>
        <taxon>Sar</taxon>
        <taxon>Stramenopiles</taxon>
        <taxon>Ochrophyta</taxon>
        <taxon>Bacillariophyta</taxon>
        <taxon>Coscinodiscophyceae</taxon>
        <taxon>Thalassiosirophycidae</taxon>
        <taxon>Stephanodiscales</taxon>
        <taxon>Stephanodiscaceae</taxon>
        <taxon>Cyclotella</taxon>
    </lineage>
</organism>
<dbReference type="Gene3D" id="3.40.47.10">
    <property type="match status" value="1"/>
</dbReference>
<keyword evidence="3 4" id="KW-0808">Transferase</keyword>
<name>A0ABD3PIR5_9STRA</name>
<sequence>MSRSETRPFRRRRVVVTGLGAITPIGADMPSTWKSVLLPSYSNDSNDSNGLGSQVVGITSLEKALKLQNLTPDQYEKEWSMVQSLSCQVAASVPSEWITNGHEDAAPWNDGRTSRFVQLALIAAREAMIHSGLDVWLDIDKNTHLEQPSNSSIDTPTFQQRRESFGVSIGNGMSSTRDISMASNLLSGPSNNSSQLHRKISPHFVPRILPNSPSARIAIHNKLLGPNLSHSEACAAGACAIAHAVELIQCGRSTGMLAGGCESAVEALGLIGFSRLRALSQGSSHGEGTEEYRDAASSSSSSSRPFDSNRDGFVLAEGAAVLVLEEHDHAVSRGANILAEVVGVGYSGDGFHITAPEPMGGGAGYAKCDKDAALDSEDGISTSNGTQVDYINAHATSTPVGDVAEIRAIRQALSQSESLTDKPLLVSSTKGATGHLLGAAGAIEAAITVLAVSNQVAPHTRNLHVISDDIMQAITDERCPVVDDSMHLKSPERAIHLVQHEPLYEEVNLAMSNSFGFGGTNVSLLFAKYNN</sequence>
<dbReference type="PANTHER" id="PTHR11712">
    <property type="entry name" value="POLYKETIDE SYNTHASE-RELATED"/>
    <property type="match status" value="1"/>
</dbReference>
<accession>A0ABD3PIR5</accession>
<dbReference type="SUPFAM" id="SSF53901">
    <property type="entry name" value="Thiolase-like"/>
    <property type="match status" value="2"/>
</dbReference>
<dbReference type="CDD" id="cd00834">
    <property type="entry name" value="KAS_I_II"/>
    <property type="match status" value="1"/>
</dbReference>
<keyword evidence="8" id="KW-1185">Reference proteome</keyword>
<dbReference type="InterPro" id="IPR020841">
    <property type="entry name" value="PKS_Beta-ketoAc_synthase_dom"/>
</dbReference>
<dbReference type="Pfam" id="PF02801">
    <property type="entry name" value="Ketoacyl-synt_C"/>
    <property type="match status" value="1"/>
</dbReference>
<dbReference type="GO" id="GO:0004315">
    <property type="term" value="F:3-oxoacyl-[acyl-carrier-protein] synthase activity"/>
    <property type="evidence" value="ECO:0007669"/>
    <property type="project" value="UniProtKB-EC"/>
</dbReference>
<dbReference type="GO" id="GO:0006633">
    <property type="term" value="P:fatty acid biosynthetic process"/>
    <property type="evidence" value="ECO:0007669"/>
    <property type="project" value="UniProtKB-ARBA"/>
</dbReference>
<dbReference type="SMART" id="SM00825">
    <property type="entry name" value="PKS_KS"/>
    <property type="match status" value="1"/>
</dbReference>
<feature type="region of interest" description="Disordered" evidence="5">
    <location>
        <begin position="282"/>
        <end position="307"/>
    </location>
</feature>
<evidence type="ECO:0000256" key="3">
    <source>
        <dbReference type="ARBA" id="ARBA00022679"/>
    </source>
</evidence>
<evidence type="ECO:0000256" key="5">
    <source>
        <dbReference type="SAM" id="MobiDB-lite"/>
    </source>
</evidence>
<dbReference type="EMBL" id="JABMIG020000171">
    <property type="protein sequence ID" value="KAL3787642.1"/>
    <property type="molecule type" value="Genomic_DNA"/>
</dbReference>
<dbReference type="InterPro" id="IPR014031">
    <property type="entry name" value="Ketoacyl_synth_C"/>
</dbReference>
<evidence type="ECO:0000313" key="8">
    <source>
        <dbReference type="Proteomes" id="UP001516023"/>
    </source>
</evidence>
<dbReference type="InterPro" id="IPR014030">
    <property type="entry name" value="Ketoacyl_synth_N"/>
</dbReference>
<comment type="similarity">
    <text evidence="1 4">Belongs to the thiolase-like superfamily. Beta-ketoacyl-ACP synthases family.</text>
</comment>
<dbReference type="PANTHER" id="PTHR11712:SF336">
    <property type="entry name" value="3-OXOACYL-[ACYL-CARRIER-PROTEIN] SYNTHASE, MITOCHONDRIAL"/>
    <property type="match status" value="1"/>
</dbReference>
<evidence type="ECO:0000256" key="2">
    <source>
        <dbReference type="ARBA" id="ARBA00013191"/>
    </source>
</evidence>
<comment type="caution">
    <text evidence="7">The sequence shown here is derived from an EMBL/GenBank/DDBJ whole genome shotgun (WGS) entry which is preliminary data.</text>
</comment>
<evidence type="ECO:0000313" key="7">
    <source>
        <dbReference type="EMBL" id="KAL3787642.1"/>
    </source>
</evidence>
<reference evidence="7 8" key="1">
    <citation type="journal article" date="2020" name="G3 (Bethesda)">
        <title>Improved Reference Genome for Cyclotella cryptica CCMP332, a Model for Cell Wall Morphogenesis, Salinity Adaptation, and Lipid Production in Diatoms (Bacillariophyta).</title>
        <authorList>
            <person name="Roberts W.R."/>
            <person name="Downey K.M."/>
            <person name="Ruck E.C."/>
            <person name="Traller J.C."/>
            <person name="Alverson A.J."/>
        </authorList>
    </citation>
    <scope>NUCLEOTIDE SEQUENCE [LARGE SCALE GENOMIC DNA]</scope>
    <source>
        <strain evidence="7 8">CCMP332</strain>
    </source>
</reference>
<proteinExistence type="inferred from homology"/>
<dbReference type="InterPro" id="IPR000794">
    <property type="entry name" value="Beta-ketoacyl_synthase"/>
</dbReference>